<dbReference type="NCBIfam" id="TIGR01249">
    <property type="entry name" value="pro_imino_pep_1"/>
    <property type="match status" value="1"/>
</dbReference>
<proteinExistence type="inferred from homology"/>
<dbReference type="Pfam" id="PF00561">
    <property type="entry name" value="Abhydrolase_1"/>
    <property type="match status" value="1"/>
</dbReference>
<dbReference type="EC" id="3.4.11.5" evidence="4 11"/>
<evidence type="ECO:0000256" key="4">
    <source>
        <dbReference type="ARBA" id="ARBA00012568"/>
    </source>
</evidence>
<dbReference type="GO" id="GO:0004177">
    <property type="term" value="F:aminopeptidase activity"/>
    <property type="evidence" value="ECO:0007669"/>
    <property type="project" value="UniProtKB-KW"/>
</dbReference>
<evidence type="ECO:0000256" key="6">
    <source>
        <dbReference type="ARBA" id="ARBA00022438"/>
    </source>
</evidence>
<evidence type="ECO:0000256" key="12">
    <source>
        <dbReference type="RuleBase" id="RU003421"/>
    </source>
</evidence>
<accession>A0ABW1XMV0</accession>
<evidence type="ECO:0000313" key="14">
    <source>
        <dbReference type="EMBL" id="MFC6441233.1"/>
    </source>
</evidence>
<evidence type="ECO:0000256" key="5">
    <source>
        <dbReference type="ARBA" id="ARBA00021843"/>
    </source>
</evidence>
<dbReference type="Gene3D" id="3.40.50.1820">
    <property type="entry name" value="alpha/beta hydrolase"/>
    <property type="match status" value="1"/>
</dbReference>
<gene>
    <name evidence="14" type="primary">pip</name>
    <name evidence="14" type="ORF">ACFP85_13855</name>
</gene>
<dbReference type="PRINTS" id="PR00111">
    <property type="entry name" value="ABHYDROLASE"/>
</dbReference>
<dbReference type="PIRSF" id="PIRSF006431">
    <property type="entry name" value="Pept_S33"/>
    <property type="match status" value="1"/>
</dbReference>
<evidence type="ECO:0000256" key="3">
    <source>
        <dbReference type="ARBA" id="ARBA00010088"/>
    </source>
</evidence>
<evidence type="ECO:0000256" key="8">
    <source>
        <dbReference type="ARBA" id="ARBA00022670"/>
    </source>
</evidence>
<dbReference type="InterPro" id="IPR000073">
    <property type="entry name" value="AB_hydrolase_1"/>
</dbReference>
<reference evidence="15" key="1">
    <citation type="journal article" date="2019" name="Int. J. Syst. Evol. Microbiol.">
        <title>The Global Catalogue of Microorganisms (GCM) 10K type strain sequencing project: providing services to taxonomists for standard genome sequencing and annotation.</title>
        <authorList>
            <consortium name="The Broad Institute Genomics Platform"/>
            <consortium name="The Broad Institute Genome Sequencing Center for Infectious Disease"/>
            <person name="Wu L."/>
            <person name="Ma J."/>
        </authorList>
    </citation>
    <scope>NUCLEOTIDE SEQUENCE [LARGE SCALE GENOMIC DNA]</scope>
    <source>
        <strain evidence="15">CGMCC 1.16031</strain>
    </source>
</reference>
<comment type="similarity">
    <text evidence="3 11 12">Belongs to the peptidase S33 family.</text>
</comment>
<dbReference type="PRINTS" id="PR00793">
    <property type="entry name" value="PROAMNOPTASE"/>
</dbReference>
<keyword evidence="9 11" id="KW-0378">Hydrolase</keyword>
<keyword evidence="6 11" id="KW-0031">Aminopeptidase</keyword>
<evidence type="ECO:0000313" key="15">
    <source>
        <dbReference type="Proteomes" id="UP001596364"/>
    </source>
</evidence>
<comment type="caution">
    <text evidence="14">The sequence shown here is derived from an EMBL/GenBank/DDBJ whole genome shotgun (WGS) entry which is preliminary data.</text>
</comment>
<sequence>MTQIYPPLKPYAEQRIRVSDGHSLHLEQSGNPDGLPVLYLHGGPGGGISPFIRRLFNPAVYRLISFDQRGCGKSTPFLDVEANSTEHLLADIEHIRSMLGIEKWVVSGGSWGSTLALIYAIRYPQRVQAMILRGIFLARQQDVDWLLTPQGAAAQMFAEYYPEFVQGISSPLTTQRIVDYYQQQFHGGNDLARLSAARAWANWETRVAVMHATDTDMQQEDHRCLSLAILEHHYLKQGCFVAENYILENIHQLSGIPATLIHGRYDMVCKAENAVTLHQHWPSSRLCMVPNAGHSGSDPLIAAAFVASTEQLATFLQGASS</sequence>
<comment type="subcellular location">
    <subcellularLocation>
        <location evidence="2 11">Cytoplasm</location>
    </subcellularLocation>
</comment>
<dbReference type="PANTHER" id="PTHR43722:SF1">
    <property type="entry name" value="PROLINE IMINOPEPTIDASE"/>
    <property type="match status" value="1"/>
</dbReference>
<keyword evidence="8 11" id="KW-0645">Protease</keyword>
<dbReference type="InterPro" id="IPR029058">
    <property type="entry name" value="AB_hydrolase_fold"/>
</dbReference>
<evidence type="ECO:0000256" key="7">
    <source>
        <dbReference type="ARBA" id="ARBA00022490"/>
    </source>
</evidence>
<keyword evidence="15" id="KW-1185">Reference proteome</keyword>
<dbReference type="InterPro" id="IPR002410">
    <property type="entry name" value="Peptidase_S33"/>
</dbReference>
<evidence type="ECO:0000259" key="13">
    <source>
        <dbReference type="Pfam" id="PF00561"/>
    </source>
</evidence>
<evidence type="ECO:0000256" key="2">
    <source>
        <dbReference type="ARBA" id="ARBA00004496"/>
    </source>
</evidence>
<protein>
    <recommendedName>
        <fullName evidence="5 11">Proline iminopeptidase</fullName>
        <shortName evidence="11">PIP</shortName>
        <ecNumber evidence="4 11">3.4.11.5</ecNumber>
    </recommendedName>
    <alternativeName>
        <fullName evidence="10 11">Prolyl aminopeptidase</fullName>
    </alternativeName>
</protein>
<dbReference type="EMBL" id="JBHSUS010000001">
    <property type="protein sequence ID" value="MFC6441233.1"/>
    <property type="molecule type" value="Genomic_DNA"/>
</dbReference>
<evidence type="ECO:0000256" key="10">
    <source>
        <dbReference type="ARBA" id="ARBA00029605"/>
    </source>
</evidence>
<comment type="catalytic activity">
    <reaction evidence="1 11 12">
        <text>Release of N-terminal proline from a peptide.</text>
        <dbReference type="EC" id="3.4.11.5"/>
    </reaction>
</comment>
<evidence type="ECO:0000256" key="11">
    <source>
        <dbReference type="PIRNR" id="PIRNR006431"/>
    </source>
</evidence>
<keyword evidence="7 11" id="KW-0963">Cytoplasm</keyword>
<organism evidence="14 15">
    <name type="scientific">Pseudobowmanella zhangzhouensis</name>
    <dbReference type="NCBI Taxonomy" id="1537679"/>
    <lineage>
        <taxon>Bacteria</taxon>
        <taxon>Pseudomonadati</taxon>
        <taxon>Pseudomonadota</taxon>
        <taxon>Gammaproteobacteria</taxon>
        <taxon>Alteromonadales</taxon>
        <taxon>Alteromonadaceae</taxon>
    </lineage>
</organism>
<dbReference type="Proteomes" id="UP001596364">
    <property type="component" value="Unassembled WGS sequence"/>
</dbReference>
<dbReference type="InterPro" id="IPR005944">
    <property type="entry name" value="Pro_iminopeptidase"/>
</dbReference>
<dbReference type="SUPFAM" id="SSF53474">
    <property type="entry name" value="alpha/beta-Hydrolases"/>
    <property type="match status" value="1"/>
</dbReference>
<evidence type="ECO:0000256" key="9">
    <source>
        <dbReference type="ARBA" id="ARBA00022801"/>
    </source>
</evidence>
<dbReference type="RefSeq" id="WP_131258435.1">
    <property type="nucleotide sequence ID" value="NZ_JBHSUS010000001.1"/>
</dbReference>
<evidence type="ECO:0000256" key="1">
    <source>
        <dbReference type="ARBA" id="ARBA00001585"/>
    </source>
</evidence>
<feature type="domain" description="AB hydrolase-1" evidence="13">
    <location>
        <begin position="36"/>
        <end position="295"/>
    </location>
</feature>
<dbReference type="PANTHER" id="PTHR43722">
    <property type="entry name" value="PROLINE IMINOPEPTIDASE"/>
    <property type="match status" value="1"/>
</dbReference>
<name>A0ABW1XMV0_9ALTE</name>